<sequence>MKTSLTKLEGLKRSLTVELPVEAFNQKTDKIIQNLSQTVKIDGFRKGKVPATVLRQRFSASAKSDAATEIVSETLEDALKDADVIPAAQPSLTNVDTENTDNLIYTIEFEVYPEIKVGSLSSISMEQLNAKVTKEDEERALQDLQDRSTEYSSVK</sequence>
<name>A0A382PAF2_9ZZZZ</name>
<dbReference type="PANTHER" id="PTHR30560">
    <property type="entry name" value="TRIGGER FACTOR CHAPERONE AND PEPTIDYL-PROLYL CIS/TRANS ISOMERASE"/>
    <property type="match status" value="1"/>
</dbReference>
<dbReference type="PANTHER" id="PTHR30560:SF3">
    <property type="entry name" value="TRIGGER FACTOR-LIKE PROTEIN TIG, CHLOROPLASTIC"/>
    <property type="match status" value="1"/>
</dbReference>
<dbReference type="SUPFAM" id="SSF102735">
    <property type="entry name" value="Trigger factor ribosome-binding domain"/>
    <property type="match status" value="1"/>
</dbReference>
<feature type="non-terminal residue" evidence="2">
    <location>
        <position position="155"/>
    </location>
</feature>
<accession>A0A382PAF2</accession>
<dbReference type="GO" id="GO:0015031">
    <property type="term" value="P:protein transport"/>
    <property type="evidence" value="ECO:0007669"/>
    <property type="project" value="InterPro"/>
</dbReference>
<gene>
    <name evidence="2" type="ORF">METZ01_LOCUS322562</name>
</gene>
<dbReference type="InterPro" id="IPR036611">
    <property type="entry name" value="Trigger_fac_ribosome-bd_sf"/>
</dbReference>
<dbReference type="GO" id="GO:0051083">
    <property type="term" value="P:'de novo' cotranslational protein folding"/>
    <property type="evidence" value="ECO:0007669"/>
    <property type="project" value="TreeGrafter"/>
</dbReference>
<dbReference type="InterPro" id="IPR005215">
    <property type="entry name" value="Trig_fac"/>
</dbReference>
<organism evidence="2">
    <name type="scientific">marine metagenome</name>
    <dbReference type="NCBI Taxonomy" id="408172"/>
    <lineage>
        <taxon>unclassified sequences</taxon>
        <taxon>metagenomes</taxon>
        <taxon>ecological metagenomes</taxon>
    </lineage>
</organism>
<protein>
    <recommendedName>
        <fullName evidence="1">Trigger factor ribosome-binding bacterial domain-containing protein</fullName>
    </recommendedName>
</protein>
<dbReference type="GO" id="GO:0003755">
    <property type="term" value="F:peptidyl-prolyl cis-trans isomerase activity"/>
    <property type="evidence" value="ECO:0007669"/>
    <property type="project" value="TreeGrafter"/>
</dbReference>
<dbReference type="Pfam" id="PF05697">
    <property type="entry name" value="Trigger_N"/>
    <property type="match status" value="1"/>
</dbReference>
<evidence type="ECO:0000259" key="1">
    <source>
        <dbReference type="Pfam" id="PF05697"/>
    </source>
</evidence>
<dbReference type="GO" id="GO:0044183">
    <property type="term" value="F:protein folding chaperone"/>
    <property type="evidence" value="ECO:0007669"/>
    <property type="project" value="TreeGrafter"/>
</dbReference>
<feature type="domain" description="Trigger factor ribosome-binding bacterial" evidence="1">
    <location>
        <begin position="1"/>
        <end position="144"/>
    </location>
</feature>
<dbReference type="EMBL" id="UINC01105632">
    <property type="protein sequence ID" value="SVC69708.1"/>
    <property type="molecule type" value="Genomic_DNA"/>
</dbReference>
<dbReference type="InterPro" id="IPR008881">
    <property type="entry name" value="Trigger_fac_ribosome-bd_bac"/>
</dbReference>
<dbReference type="GO" id="GO:0043335">
    <property type="term" value="P:protein unfolding"/>
    <property type="evidence" value="ECO:0007669"/>
    <property type="project" value="TreeGrafter"/>
</dbReference>
<dbReference type="GO" id="GO:0043022">
    <property type="term" value="F:ribosome binding"/>
    <property type="evidence" value="ECO:0007669"/>
    <property type="project" value="TreeGrafter"/>
</dbReference>
<proteinExistence type="predicted"/>
<dbReference type="AlphaFoldDB" id="A0A382PAF2"/>
<dbReference type="Gene3D" id="3.30.70.1050">
    <property type="entry name" value="Trigger factor ribosome-binding domain"/>
    <property type="match status" value="1"/>
</dbReference>
<evidence type="ECO:0000313" key="2">
    <source>
        <dbReference type="EMBL" id="SVC69708.1"/>
    </source>
</evidence>
<reference evidence="2" key="1">
    <citation type="submission" date="2018-05" db="EMBL/GenBank/DDBJ databases">
        <authorList>
            <person name="Lanie J.A."/>
            <person name="Ng W.-L."/>
            <person name="Kazmierczak K.M."/>
            <person name="Andrzejewski T.M."/>
            <person name="Davidsen T.M."/>
            <person name="Wayne K.J."/>
            <person name="Tettelin H."/>
            <person name="Glass J.I."/>
            <person name="Rusch D."/>
            <person name="Podicherti R."/>
            <person name="Tsui H.-C.T."/>
            <person name="Winkler M.E."/>
        </authorList>
    </citation>
    <scope>NUCLEOTIDE SEQUENCE</scope>
</reference>